<feature type="compositionally biased region" description="Basic and acidic residues" evidence="1">
    <location>
        <begin position="12"/>
        <end position="25"/>
    </location>
</feature>
<dbReference type="Pfam" id="PF18759">
    <property type="entry name" value="Plavaka"/>
    <property type="match status" value="1"/>
</dbReference>
<evidence type="ECO:0000313" key="2">
    <source>
        <dbReference type="EMBL" id="EIM79745.1"/>
    </source>
</evidence>
<name>R7RXX3_STEHR</name>
<dbReference type="Proteomes" id="UP000053927">
    <property type="component" value="Unassembled WGS sequence"/>
</dbReference>
<dbReference type="EMBL" id="JH687401">
    <property type="protein sequence ID" value="EIM79745.1"/>
    <property type="molecule type" value="Genomic_DNA"/>
</dbReference>
<feature type="region of interest" description="Disordered" evidence="1">
    <location>
        <begin position="602"/>
        <end position="631"/>
    </location>
</feature>
<proteinExistence type="predicted"/>
<dbReference type="RefSeq" id="XP_007311070.1">
    <property type="nucleotide sequence ID" value="XM_007311008.1"/>
</dbReference>
<accession>R7RXX3</accession>
<reference evidence="3" key="1">
    <citation type="journal article" date="2012" name="Science">
        <title>The Paleozoic origin of enzymatic lignin decomposition reconstructed from 31 fungal genomes.</title>
        <authorList>
            <person name="Floudas D."/>
            <person name="Binder M."/>
            <person name="Riley R."/>
            <person name="Barry K."/>
            <person name="Blanchette R.A."/>
            <person name="Henrissat B."/>
            <person name="Martinez A.T."/>
            <person name="Otillar R."/>
            <person name="Spatafora J.W."/>
            <person name="Yadav J.S."/>
            <person name="Aerts A."/>
            <person name="Benoit I."/>
            <person name="Boyd A."/>
            <person name="Carlson A."/>
            <person name="Copeland A."/>
            <person name="Coutinho P.M."/>
            <person name="de Vries R.P."/>
            <person name="Ferreira P."/>
            <person name="Findley K."/>
            <person name="Foster B."/>
            <person name="Gaskell J."/>
            <person name="Glotzer D."/>
            <person name="Gorecki P."/>
            <person name="Heitman J."/>
            <person name="Hesse C."/>
            <person name="Hori C."/>
            <person name="Igarashi K."/>
            <person name="Jurgens J.A."/>
            <person name="Kallen N."/>
            <person name="Kersten P."/>
            <person name="Kohler A."/>
            <person name="Kuees U."/>
            <person name="Kumar T.K.A."/>
            <person name="Kuo A."/>
            <person name="LaButti K."/>
            <person name="Larrondo L.F."/>
            <person name="Lindquist E."/>
            <person name="Ling A."/>
            <person name="Lombard V."/>
            <person name="Lucas S."/>
            <person name="Lundell T."/>
            <person name="Martin R."/>
            <person name="McLaughlin D.J."/>
            <person name="Morgenstern I."/>
            <person name="Morin E."/>
            <person name="Murat C."/>
            <person name="Nagy L.G."/>
            <person name="Nolan M."/>
            <person name="Ohm R.A."/>
            <person name="Patyshakuliyeva A."/>
            <person name="Rokas A."/>
            <person name="Ruiz-Duenas F.J."/>
            <person name="Sabat G."/>
            <person name="Salamov A."/>
            <person name="Samejima M."/>
            <person name="Schmutz J."/>
            <person name="Slot J.C."/>
            <person name="St John F."/>
            <person name="Stenlid J."/>
            <person name="Sun H."/>
            <person name="Sun S."/>
            <person name="Syed K."/>
            <person name="Tsang A."/>
            <person name="Wiebenga A."/>
            <person name="Young D."/>
            <person name="Pisabarro A."/>
            <person name="Eastwood D.C."/>
            <person name="Martin F."/>
            <person name="Cullen D."/>
            <person name="Grigoriev I.V."/>
            <person name="Hibbett D.S."/>
        </authorList>
    </citation>
    <scope>NUCLEOTIDE SEQUENCE [LARGE SCALE GENOMIC DNA]</scope>
    <source>
        <strain evidence="3">FP-91666</strain>
    </source>
</reference>
<evidence type="ECO:0000256" key="1">
    <source>
        <dbReference type="SAM" id="MobiDB-lite"/>
    </source>
</evidence>
<dbReference type="OMA" id="HCIRAYQ"/>
<dbReference type="InterPro" id="IPR041078">
    <property type="entry name" value="Plavaka"/>
</dbReference>
<feature type="compositionally biased region" description="Acidic residues" evidence="1">
    <location>
        <begin position="607"/>
        <end position="625"/>
    </location>
</feature>
<dbReference type="GeneID" id="18795867"/>
<organism evidence="2 3">
    <name type="scientific">Stereum hirsutum (strain FP-91666)</name>
    <name type="common">White-rot fungus</name>
    <dbReference type="NCBI Taxonomy" id="721885"/>
    <lineage>
        <taxon>Eukaryota</taxon>
        <taxon>Fungi</taxon>
        <taxon>Dikarya</taxon>
        <taxon>Basidiomycota</taxon>
        <taxon>Agaricomycotina</taxon>
        <taxon>Agaricomycetes</taxon>
        <taxon>Russulales</taxon>
        <taxon>Stereaceae</taxon>
        <taxon>Stereum</taxon>
    </lineage>
</organism>
<feature type="region of interest" description="Disordered" evidence="1">
    <location>
        <begin position="1"/>
        <end position="25"/>
    </location>
</feature>
<dbReference type="KEGG" id="shs:STEHIDRAFT_116235"/>
<dbReference type="OrthoDB" id="3239511at2759"/>
<keyword evidence="3" id="KW-1185">Reference proteome</keyword>
<protein>
    <submittedName>
        <fullName evidence="2">Uncharacterized protein</fullName>
    </submittedName>
</protein>
<dbReference type="AlphaFoldDB" id="R7RXX3"/>
<sequence length="742" mass="85591">MQQANAYPPESSLHHESSTSIERTDLPKPWAPFRLRQDIEYAETVVQGLMRRRVVDKQLNGMHSNWMVGGSNITSRSNDDLQVSLAAAREYTQRFEWGHVEVDYKGNMVPFDFPYRDPITWMRSLLQDETLSESIMWHSVRKTYHENGNEIRIIDEPNTADGWWDIDDELPEPDPHPHCFVPFHVWLDKGMVTKRVKKHPIVLRAAFLPWKIRNGSGNGGGVLLGFMPEIPDPDDPDDRNTQESDEFASFKRSVYQAVLGYIFHALLLLSCLGEAIKCGDTEIRVAHPGIFIVSLDAEEAANFECVKHARANHPCPNCLVGKCNLHKLNSSFEVRTIQAMRAVLRRVELASTKGEAERLLQEYGLHDTKHFMWEYRFTDPYLAYMYDLLHSDDLGKWGKHLWPKLLQILKEVKHGKSRLEKNMQRFPRWPKSKHFNKVSETEFADGQAFFDILKNSVVVHCIRAYQRLRIMAGMHVMTDVLPRSGVPPHDGPSPTSSLHPTRMERLQRFIREYGKQCDKLGDQYDKNFNFLKQHATVHLPSSIRYGGTTINSTTRIGEGFQQEIAQAYRLTNCRDTEKQIARHDETGEALAQIRMAVDEYDQKLQEESEDDSDWETEDEEDEDVESTVNREEDAALAREGGTLDHWALRSPFRAWTNSRFLEDELKATSLVKDFHAKLWSFLQRAVHGVNALDARLSIKIRSCRALYLRYQSEEDWSEAVDILRCSPKQAHSVPKPSRTVHA</sequence>
<gene>
    <name evidence="2" type="ORF">STEHIDRAFT_116235</name>
</gene>
<dbReference type="eggNOG" id="ENOG502SK0S">
    <property type="taxonomic scope" value="Eukaryota"/>
</dbReference>
<evidence type="ECO:0000313" key="3">
    <source>
        <dbReference type="Proteomes" id="UP000053927"/>
    </source>
</evidence>